<dbReference type="EMBL" id="OX597818">
    <property type="protein sequence ID" value="CAI9723103.1"/>
    <property type="molecule type" value="Genomic_DNA"/>
</dbReference>
<sequence>MTETSLVEFNGDGSGGKDGKVVIGNTCCDCGDESDFSIIVVVSVVLSGNGTKKLFHYSFFHQISFRLQCEQLLTSICPPYHNTQSSNFSTVVSAVDIYAGDAYTNRN</sequence>
<organism evidence="1 2">
    <name type="scientific">Octopus vulgaris</name>
    <name type="common">Common octopus</name>
    <dbReference type="NCBI Taxonomy" id="6645"/>
    <lineage>
        <taxon>Eukaryota</taxon>
        <taxon>Metazoa</taxon>
        <taxon>Spiralia</taxon>
        <taxon>Lophotrochozoa</taxon>
        <taxon>Mollusca</taxon>
        <taxon>Cephalopoda</taxon>
        <taxon>Coleoidea</taxon>
        <taxon>Octopodiformes</taxon>
        <taxon>Octopoda</taxon>
        <taxon>Incirrata</taxon>
        <taxon>Octopodidae</taxon>
        <taxon>Octopus</taxon>
    </lineage>
</organism>
<proteinExistence type="predicted"/>
<evidence type="ECO:0000313" key="1">
    <source>
        <dbReference type="EMBL" id="CAI9723103.1"/>
    </source>
</evidence>
<dbReference type="AlphaFoldDB" id="A0AA36AWU9"/>
<protein>
    <submittedName>
        <fullName evidence="1">Uncharacterized protein</fullName>
    </submittedName>
</protein>
<reference evidence="1" key="1">
    <citation type="submission" date="2023-08" db="EMBL/GenBank/DDBJ databases">
        <authorList>
            <person name="Alioto T."/>
            <person name="Alioto T."/>
            <person name="Gomez Garrido J."/>
        </authorList>
    </citation>
    <scope>NUCLEOTIDE SEQUENCE</scope>
</reference>
<keyword evidence="2" id="KW-1185">Reference proteome</keyword>
<name>A0AA36AWU9_OCTVU</name>
<gene>
    <name evidence="1" type="ORF">OCTVUL_1B022451</name>
</gene>
<accession>A0AA36AWU9</accession>
<evidence type="ECO:0000313" key="2">
    <source>
        <dbReference type="Proteomes" id="UP001162480"/>
    </source>
</evidence>
<dbReference type="Proteomes" id="UP001162480">
    <property type="component" value="Chromosome 5"/>
</dbReference>